<protein>
    <submittedName>
        <fullName evidence="3">Coiled-coil domain-containing protein 40-like</fullName>
    </submittedName>
</protein>
<dbReference type="GeneID" id="112686609"/>
<dbReference type="PANTHER" id="PTHR16275:SF8">
    <property type="entry name" value="COILED-COIL DOMAIN-CONTAINING PROTEIN 40"/>
    <property type="match status" value="1"/>
</dbReference>
<dbReference type="RefSeq" id="XP_025414769.1">
    <property type="nucleotide sequence ID" value="XM_025558984.1"/>
</dbReference>
<feature type="coiled-coil region" evidence="1">
    <location>
        <begin position="206"/>
        <end position="240"/>
    </location>
</feature>
<keyword evidence="2" id="KW-1185">Reference proteome</keyword>
<dbReference type="AlphaFoldDB" id="A0A8B8FUX3"/>
<dbReference type="GO" id="GO:0005737">
    <property type="term" value="C:cytoplasm"/>
    <property type="evidence" value="ECO:0007669"/>
    <property type="project" value="TreeGrafter"/>
</dbReference>
<organism evidence="2 3">
    <name type="scientific">Sipha flava</name>
    <name type="common">yellow sugarcane aphid</name>
    <dbReference type="NCBI Taxonomy" id="143950"/>
    <lineage>
        <taxon>Eukaryota</taxon>
        <taxon>Metazoa</taxon>
        <taxon>Ecdysozoa</taxon>
        <taxon>Arthropoda</taxon>
        <taxon>Hexapoda</taxon>
        <taxon>Insecta</taxon>
        <taxon>Pterygota</taxon>
        <taxon>Neoptera</taxon>
        <taxon>Paraneoptera</taxon>
        <taxon>Hemiptera</taxon>
        <taxon>Sternorrhyncha</taxon>
        <taxon>Aphidomorpha</taxon>
        <taxon>Aphidoidea</taxon>
        <taxon>Aphididae</taxon>
        <taxon>Sipha</taxon>
    </lineage>
</organism>
<evidence type="ECO:0000313" key="2">
    <source>
        <dbReference type="Proteomes" id="UP000694846"/>
    </source>
</evidence>
<dbReference type="PANTHER" id="PTHR16275">
    <property type="entry name" value="COILED-COIL DOMAIN-CONTAINING PROTEIN 40"/>
    <property type="match status" value="1"/>
</dbReference>
<reference evidence="3" key="1">
    <citation type="submission" date="2025-08" db="UniProtKB">
        <authorList>
            <consortium name="RefSeq"/>
        </authorList>
    </citation>
    <scope>IDENTIFICATION</scope>
    <source>
        <tissue evidence="3">Whole body</tissue>
    </source>
</reference>
<sequence length="902" mass="106503">MESVTYQSCSENSSVDVESMNSNMTSIIPPSINNEIINNQLIVLEPNNPVMVRFQNTLKQHLLKQRDNIQEEVLKIEKEIKSKQNEKLSFIKEINNTTSRIETQHGLLSKFHEMKKDFEKTKKEVETSVSQGKQRHNDIITKTTLHTKKILALKRQLDCSRGLLKELTKYEKEQEITFNICNQKKSQAKHYKKKLLNDQQKQDLLLLSLTQEILRLEDRMKQLSEQAETKYNERELLKQKVMDSSTDLDAINGDNIKITLLWNEVLISIQQRDKCFQKIKIDLQESKNKYHALLMEANSFKHSVLEELHKNNDLLSFLNKYKQENNNLQNNFKINLDKFNCLKDEYSKIIQITEFQNLNLNQVILDQKSIENEMNTSLHFLDKKSSLKLKYEEDVLNELKKQLFANNNCVQINNRISKLKIQNKEHELILVGFENNLSQSLLKLEQYRTTSSNLENDIEKNTTFLNDLGFALSTLDSELKKLYIDIQNKSKQIDLENKQMETIKKKQDEGCMVTPQMQIDKVKLKIDQIQKETDLLKQCWVENQNKNIQLLDQRNKQLNELNKVRKYALVMDTKNIKLEQEITVLSKEVDQYKRTLTNMRSTILKLNENFSKNKGKSNQLLNENDWLHSSYLAELKENEKQNLEYIDKLKLLKNDLNEIKNTYNEKQLESKSWDAKVQLLVDIKNEIKNKEGDLGDIDAMKHEIHRMQIRESQLKKTLKKIMTDLELSISRRAIIYNKVAAKDIRLKGKNETKQKFLKKLDHLRMDIKNIKNECKKFDRTFNDLQFDKKELESKLTCLNDKINYVHKDINELNENIEDTGAKKLKNIHKLSYKQNYLKFLDEVNNGKYRLFIKNESKMNEEFVAEWKKNADLISIVEGLKNDFPYFDFQITRLLNILQSVDS</sequence>
<keyword evidence="1" id="KW-0175">Coiled coil</keyword>
<feature type="coiled-coil region" evidence="1">
    <location>
        <begin position="541"/>
        <end position="609"/>
    </location>
</feature>
<accession>A0A8B8FUX3</accession>
<evidence type="ECO:0000313" key="3">
    <source>
        <dbReference type="RefSeq" id="XP_025414769.1"/>
    </source>
</evidence>
<dbReference type="OrthoDB" id="188741at2759"/>
<feature type="coiled-coil region" evidence="1">
    <location>
        <begin position="635"/>
        <end position="669"/>
    </location>
</feature>
<feature type="coiled-coil region" evidence="1">
    <location>
        <begin position="311"/>
        <end position="338"/>
    </location>
</feature>
<feature type="coiled-coil region" evidence="1">
    <location>
        <begin position="753"/>
        <end position="801"/>
    </location>
</feature>
<evidence type="ECO:0000256" key="1">
    <source>
        <dbReference type="SAM" id="Coils"/>
    </source>
</evidence>
<dbReference type="Proteomes" id="UP000694846">
    <property type="component" value="Unplaced"/>
</dbReference>
<gene>
    <name evidence="3" type="primary">LOC112686609</name>
</gene>
<feature type="coiled-coil region" evidence="1">
    <location>
        <begin position="59"/>
        <end position="86"/>
    </location>
</feature>
<dbReference type="GO" id="GO:0035082">
    <property type="term" value="P:axoneme assembly"/>
    <property type="evidence" value="ECO:0007669"/>
    <property type="project" value="InterPro"/>
</dbReference>
<proteinExistence type="predicted"/>
<dbReference type="InterPro" id="IPR037386">
    <property type="entry name" value="CCDC40"/>
</dbReference>
<name>A0A8B8FUX3_9HEMI</name>